<dbReference type="InterPro" id="IPR000073">
    <property type="entry name" value="AB_hydrolase_1"/>
</dbReference>
<dbReference type="OrthoDB" id="9815441at2"/>
<dbReference type="PRINTS" id="PR00111">
    <property type="entry name" value="ABHYDROLASE"/>
</dbReference>
<dbReference type="Proteomes" id="UP000199379">
    <property type="component" value="Unassembled WGS sequence"/>
</dbReference>
<sequence length="331" mass="34647">MSLGAWITLAILLVILAVLAGGAWRTRVLAARAERLVPRIGQVQPVPGGMIHFVKVGDPERQTLVLIHGLAGQLQQFTYALTDRLSNEFHVIALDRPGCGYSTRDGDDLAALPRQAEMIAAFLEARGIDRAVLVGHSLGGAVALATALDHPERVAGLALLAPLTHPVGEVPDVFRPLAVRSAWLRRALGHTIAIPVGERTAEAVLTEVFAPEDWPDDFLVAAGGALGLRPQAYVAACADLVASGESIAGQAARYDELSVPGAILFGAGDTVLAPAAHGTTMARHGLPTTLLPGRGHMIPLTAPEDCEAFIRSTAEHAEPRTSPPTHGAGKA</sequence>
<name>A0A1H6S7W4_9RHOB</name>
<dbReference type="PANTHER" id="PTHR43798:SF5">
    <property type="entry name" value="MONOACYLGLYCEROL LIPASE ABHD6"/>
    <property type="match status" value="1"/>
</dbReference>
<gene>
    <name evidence="2" type="ORF">SAMN05444007_1023</name>
</gene>
<dbReference type="InterPro" id="IPR029058">
    <property type="entry name" value="AB_hydrolase_fold"/>
</dbReference>
<dbReference type="InterPro" id="IPR000639">
    <property type="entry name" value="Epox_hydrolase-like"/>
</dbReference>
<accession>A0A1H6S7W4</accession>
<reference evidence="2 3" key="1">
    <citation type="submission" date="2016-10" db="EMBL/GenBank/DDBJ databases">
        <authorList>
            <person name="de Groot N.N."/>
        </authorList>
    </citation>
    <scope>NUCLEOTIDE SEQUENCE [LARGE SCALE GENOMIC DNA]</scope>
    <source>
        <strain evidence="2 3">DSM 29340</strain>
    </source>
</reference>
<dbReference type="InterPro" id="IPR050266">
    <property type="entry name" value="AB_hydrolase_sf"/>
</dbReference>
<dbReference type="GO" id="GO:0046464">
    <property type="term" value="P:acylglycerol catabolic process"/>
    <property type="evidence" value="ECO:0007669"/>
    <property type="project" value="TreeGrafter"/>
</dbReference>
<dbReference type="PANTHER" id="PTHR43798">
    <property type="entry name" value="MONOACYLGLYCEROL LIPASE"/>
    <property type="match status" value="1"/>
</dbReference>
<organism evidence="2 3">
    <name type="scientific">Cribrihabitans marinus</name>
    <dbReference type="NCBI Taxonomy" id="1227549"/>
    <lineage>
        <taxon>Bacteria</taxon>
        <taxon>Pseudomonadati</taxon>
        <taxon>Pseudomonadota</taxon>
        <taxon>Alphaproteobacteria</taxon>
        <taxon>Rhodobacterales</taxon>
        <taxon>Paracoccaceae</taxon>
        <taxon>Cribrihabitans</taxon>
    </lineage>
</organism>
<protein>
    <submittedName>
        <fullName evidence="2">Pimeloyl-ACP methyl ester carboxylesterase</fullName>
    </submittedName>
</protein>
<evidence type="ECO:0000259" key="1">
    <source>
        <dbReference type="Pfam" id="PF00561"/>
    </source>
</evidence>
<dbReference type="EMBL" id="FNYD01000002">
    <property type="protein sequence ID" value="SEI62866.1"/>
    <property type="molecule type" value="Genomic_DNA"/>
</dbReference>
<dbReference type="GO" id="GO:0016020">
    <property type="term" value="C:membrane"/>
    <property type="evidence" value="ECO:0007669"/>
    <property type="project" value="TreeGrafter"/>
</dbReference>
<dbReference type="Gene3D" id="3.40.50.1820">
    <property type="entry name" value="alpha/beta hydrolase"/>
    <property type="match status" value="1"/>
</dbReference>
<evidence type="ECO:0000313" key="2">
    <source>
        <dbReference type="EMBL" id="SEI62866.1"/>
    </source>
</evidence>
<dbReference type="PRINTS" id="PR00412">
    <property type="entry name" value="EPOXHYDRLASE"/>
</dbReference>
<dbReference type="RefSeq" id="WP_092362242.1">
    <property type="nucleotide sequence ID" value="NZ_BMGV01000002.1"/>
</dbReference>
<proteinExistence type="predicted"/>
<feature type="domain" description="AB hydrolase-1" evidence="1">
    <location>
        <begin position="63"/>
        <end position="274"/>
    </location>
</feature>
<keyword evidence="3" id="KW-1185">Reference proteome</keyword>
<dbReference type="STRING" id="1227549.SAMN05444007_1023"/>
<dbReference type="SUPFAM" id="SSF53474">
    <property type="entry name" value="alpha/beta-Hydrolases"/>
    <property type="match status" value="1"/>
</dbReference>
<dbReference type="Pfam" id="PF00561">
    <property type="entry name" value="Abhydrolase_1"/>
    <property type="match status" value="1"/>
</dbReference>
<evidence type="ECO:0000313" key="3">
    <source>
        <dbReference type="Proteomes" id="UP000199379"/>
    </source>
</evidence>
<dbReference type="AlphaFoldDB" id="A0A1H6S7W4"/>
<dbReference type="GO" id="GO:0047372">
    <property type="term" value="F:monoacylglycerol lipase activity"/>
    <property type="evidence" value="ECO:0007669"/>
    <property type="project" value="TreeGrafter"/>
</dbReference>